<evidence type="ECO:0000256" key="11">
    <source>
        <dbReference type="RuleBase" id="RU004181"/>
    </source>
</evidence>
<dbReference type="GO" id="GO:0005886">
    <property type="term" value="C:plasma membrane"/>
    <property type="evidence" value="ECO:0007669"/>
    <property type="project" value="UniProtKB-SubCell"/>
</dbReference>
<protein>
    <recommendedName>
        <fullName evidence="9">Lipoprotein signal peptidase</fullName>
        <ecNumber evidence="9">3.4.23.36</ecNumber>
    </recommendedName>
    <alternativeName>
        <fullName evidence="9">Prolipoprotein signal peptidase</fullName>
    </alternativeName>
    <alternativeName>
        <fullName evidence="9">Signal peptidase II</fullName>
        <shortName evidence="9">SPase II</shortName>
    </alternativeName>
</protein>
<keyword evidence="4 9" id="KW-0812">Transmembrane</keyword>
<feature type="transmembrane region" description="Helical" evidence="9">
    <location>
        <begin position="139"/>
        <end position="160"/>
    </location>
</feature>
<evidence type="ECO:0000256" key="4">
    <source>
        <dbReference type="ARBA" id="ARBA00022692"/>
    </source>
</evidence>
<dbReference type="EMBL" id="JAGMWN010000013">
    <property type="protein sequence ID" value="MBP5858940.1"/>
    <property type="molecule type" value="Genomic_DNA"/>
</dbReference>
<evidence type="ECO:0000256" key="9">
    <source>
        <dbReference type="HAMAP-Rule" id="MF_00161"/>
    </source>
</evidence>
<comment type="function">
    <text evidence="9 10">This protein specifically catalyzes the removal of signal peptides from prolipoproteins.</text>
</comment>
<gene>
    <name evidence="9 12" type="primary">lspA</name>
    <name evidence="12" type="ORF">KAJ83_18115</name>
</gene>
<evidence type="ECO:0000256" key="7">
    <source>
        <dbReference type="ARBA" id="ARBA00022989"/>
    </source>
</evidence>
<keyword evidence="6 9" id="KW-0378">Hydrolase</keyword>
<reference evidence="12" key="1">
    <citation type="submission" date="2021-04" db="EMBL/GenBank/DDBJ databases">
        <authorList>
            <person name="Zhang D.-C."/>
        </authorList>
    </citation>
    <scope>NUCLEOTIDE SEQUENCE</scope>
    <source>
        <strain evidence="12">CGMCC 1.15697</strain>
    </source>
</reference>
<dbReference type="AlphaFoldDB" id="A0A8J7S329"/>
<evidence type="ECO:0000256" key="6">
    <source>
        <dbReference type="ARBA" id="ARBA00022801"/>
    </source>
</evidence>
<comment type="caution">
    <text evidence="9">Lacks conserved residue(s) required for the propagation of feature annotation.</text>
</comment>
<comment type="subcellular location">
    <subcellularLocation>
        <location evidence="9">Cell membrane</location>
        <topology evidence="9">Multi-pass membrane protein</topology>
    </subcellularLocation>
</comment>
<organism evidence="12 13">
    <name type="scientific">Marivibrio halodurans</name>
    <dbReference type="NCBI Taxonomy" id="2039722"/>
    <lineage>
        <taxon>Bacteria</taxon>
        <taxon>Pseudomonadati</taxon>
        <taxon>Pseudomonadota</taxon>
        <taxon>Alphaproteobacteria</taxon>
        <taxon>Rhodospirillales</taxon>
        <taxon>Rhodospirillaceae</taxon>
        <taxon>Marivibrio</taxon>
    </lineage>
</organism>
<keyword evidence="7 9" id="KW-1133">Transmembrane helix</keyword>
<proteinExistence type="inferred from homology"/>
<evidence type="ECO:0000256" key="2">
    <source>
        <dbReference type="ARBA" id="ARBA00022475"/>
    </source>
</evidence>
<dbReference type="InterPro" id="IPR001872">
    <property type="entry name" value="Peptidase_A8"/>
</dbReference>
<comment type="pathway">
    <text evidence="9">Protein modification; lipoprotein biosynthesis (signal peptide cleavage).</text>
</comment>
<dbReference type="HAMAP" id="MF_00161">
    <property type="entry name" value="LspA"/>
    <property type="match status" value="1"/>
</dbReference>
<dbReference type="GO" id="GO:0006508">
    <property type="term" value="P:proteolysis"/>
    <property type="evidence" value="ECO:0007669"/>
    <property type="project" value="UniProtKB-KW"/>
</dbReference>
<dbReference type="EC" id="3.4.23.36" evidence="9"/>
<dbReference type="PRINTS" id="PR00781">
    <property type="entry name" value="LIPOSIGPTASE"/>
</dbReference>
<accession>A0A8J7S329</accession>
<comment type="caution">
    <text evidence="12">The sequence shown here is derived from an EMBL/GenBank/DDBJ whole genome shotgun (WGS) entry which is preliminary data.</text>
</comment>
<evidence type="ECO:0000256" key="8">
    <source>
        <dbReference type="ARBA" id="ARBA00023136"/>
    </source>
</evidence>
<feature type="active site" evidence="9">
    <location>
        <position position="120"/>
    </location>
</feature>
<keyword evidence="5 9" id="KW-0064">Aspartyl protease</keyword>
<evidence type="ECO:0000256" key="3">
    <source>
        <dbReference type="ARBA" id="ARBA00022670"/>
    </source>
</evidence>
<sequence>MKPKRGRLPLGLALAAIVLILDQASKFYMVDWVMRPPRIIPVTDWFDLVLVWNRGVSFGLFGDGAVGPYLLSGLAVAIAAIMLVWLRRAETAWLGCGLGFVIGGAIGNAIDRLHWGAVADFVSISIPFIPLRLFNPWPAFNVADAAISIGVLMVLADGLFTPRKPLK</sequence>
<keyword evidence="13" id="KW-1185">Reference proteome</keyword>
<keyword evidence="8 9" id="KW-0472">Membrane</keyword>
<feature type="transmembrane region" description="Helical" evidence="9">
    <location>
        <begin position="92"/>
        <end position="110"/>
    </location>
</feature>
<dbReference type="PANTHER" id="PTHR33695">
    <property type="entry name" value="LIPOPROTEIN SIGNAL PEPTIDASE"/>
    <property type="match status" value="1"/>
</dbReference>
<evidence type="ECO:0000313" key="13">
    <source>
        <dbReference type="Proteomes" id="UP000672602"/>
    </source>
</evidence>
<comment type="catalytic activity">
    <reaction evidence="9 10">
        <text>Release of signal peptides from bacterial membrane prolipoproteins. Hydrolyzes -Xaa-Yaa-Zaa-|-(S,diacylglyceryl)Cys-, in which Xaa is hydrophobic (preferably Leu), and Yaa (Ala or Ser) and Zaa (Gly or Ala) have small, neutral side chains.</text>
        <dbReference type="EC" id="3.4.23.36"/>
    </reaction>
</comment>
<dbReference type="NCBIfam" id="TIGR00077">
    <property type="entry name" value="lspA"/>
    <property type="match status" value="1"/>
</dbReference>
<dbReference type="PROSITE" id="PS00855">
    <property type="entry name" value="SPASE_II"/>
    <property type="match status" value="1"/>
</dbReference>
<evidence type="ECO:0000256" key="10">
    <source>
        <dbReference type="RuleBase" id="RU000594"/>
    </source>
</evidence>
<keyword evidence="3 9" id="KW-0645">Protease</keyword>
<dbReference type="PANTHER" id="PTHR33695:SF1">
    <property type="entry name" value="LIPOPROTEIN SIGNAL PEPTIDASE"/>
    <property type="match status" value="1"/>
</dbReference>
<keyword evidence="2 9" id="KW-1003">Cell membrane</keyword>
<comment type="similarity">
    <text evidence="1 9 11">Belongs to the peptidase A8 family.</text>
</comment>
<evidence type="ECO:0000313" key="12">
    <source>
        <dbReference type="EMBL" id="MBP5858940.1"/>
    </source>
</evidence>
<dbReference type="Proteomes" id="UP000672602">
    <property type="component" value="Unassembled WGS sequence"/>
</dbReference>
<feature type="transmembrane region" description="Helical" evidence="9">
    <location>
        <begin position="66"/>
        <end position="85"/>
    </location>
</feature>
<dbReference type="Pfam" id="PF01252">
    <property type="entry name" value="Peptidase_A8"/>
    <property type="match status" value="1"/>
</dbReference>
<name>A0A8J7S329_9PROT</name>
<dbReference type="GO" id="GO:0004190">
    <property type="term" value="F:aspartic-type endopeptidase activity"/>
    <property type="evidence" value="ECO:0007669"/>
    <property type="project" value="UniProtKB-UniRule"/>
</dbReference>
<feature type="active site" evidence="9">
    <location>
        <position position="144"/>
    </location>
</feature>
<dbReference type="UniPathway" id="UPA00665"/>
<evidence type="ECO:0000256" key="5">
    <source>
        <dbReference type="ARBA" id="ARBA00022750"/>
    </source>
</evidence>
<evidence type="ECO:0000256" key="1">
    <source>
        <dbReference type="ARBA" id="ARBA00006139"/>
    </source>
</evidence>